<organism evidence="5 6">
    <name type="scientific">Coccidioides immitis (strain RS)</name>
    <name type="common">Valley fever fungus</name>
    <dbReference type="NCBI Taxonomy" id="246410"/>
    <lineage>
        <taxon>Eukaryota</taxon>
        <taxon>Fungi</taxon>
        <taxon>Dikarya</taxon>
        <taxon>Ascomycota</taxon>
        <taxon>Pezizomycotina</taxon>
        <taxon>Eurotiomycetes</taxon>
        <taxon>Eurotiomycetidae</taxon>
        <taxon>Onygenales</taxon>
        <taxon>Onygenaceae</taxon>
        <taxon>Coccidioides</taxon>
    </lineage>
</organism>
<dbReference type="InterPro" id="IPR003653">
    <property type="entry name" value="Peptidase_C48_C"/>
</dbReference>
<dbReference type="EMBL" id="GG704913">
    <property type="protein sequence ID" value="KJF60782.1"/>
    <property type="molecule type" value="Genomic_DNA"/>
</dbReference>
<keyword evidence="3" id="KW-0378">Hydrolase</keyword>
<dbReference type="GO" id="GO:0019783">
    <property type="term" value="F:ubiquitin-like protein peptidase activity"/>
    <property type="evidence" value="ECO:0007669"/>
    <property type="project" value="UniProtKB-ARBA"/>
</dbReference>
<dbReference type="Gene3D" id="3.40.395.10">
    <property type="entry name" value="Adenoviral Proteinase, Chain A"/>
    <property type="match status" value="1"/>
</dbReference>
<dbReference type="OrthoDB" id="442460at2759"/>
<keyword evidence="2" id="KW-0645">Protease</keyword>
<evidence type="ECO:0000256" key="2">
    <source>
        <dbReference type="ARBA" id="ARBA00022670"/>
    </source>
</evidence>
<feature type="domain" description="Ubiquitin-like protease family profile" evidence="4">
    <location>
        <begin position="43"/>
        <end position="99"/>
    </location>
</feature>
<dbReference type="GO" id="GO:0006508">
    <property type="term" value="P:proteolysis"/>
    <property type="evidence" value="ECO:0007669"/>
    <property type="project" value="UniProtKB-KW"/>
</dbReference>
<evidence type="ECO:0000313" key="5">
    <source>
        <dbReference type="EMBL" id="KJF60782.1"/>
    </source>
</evidence>
<protein>
    <recommendedName>
        <fullName evidence="4">Ubiquitin-like protease family profile domain-containing protein</fullName>
    </recommendedName>
</protein>
<evidence type="ECO:0000259" key="4">
    <source>
        <dbReference type="Pfam" id="PF02902"/>
    </source>
</evidence>
<dbReference type="RefSeq" id="XP_004445041.1">
    <property type="nucleotide sequence ID" value="XM_004444984.1"/>
</dbReference>
<evidence type="ECO:0000256" key="1">
    <source>
        <dbReference type="ARBA" id="ARBA00005234"/>
    </source>
</evidence>
<comment type="similarity">
    <text evidence="1">Belongs to the peptidase C48 family.</text>
</comment>
<dbReference type="Proteomes" id="UP000001261">
    <property type="component" value="Unassembled WGS sequence"/>
</dbReference>
<dbReference type="SUPFAM" id="SSF54001">
    <property type="entry name" value="Cysteine proteinases"/>
    <property type="match status" value="1"/>
</dbReference>
<sequence>MRPGISIFSKVLASFMERSVELRRAGSRQKSGNMKGIWLEEGKAKQSLDINSKNIKDITVKDIPKQSNNSNCSLYLMAYLEKFIQDLHDFVTKLCKSKMNENMDWLRLKSDL</sequence>
<accession>A0A0D8JU18</accession>
<keyword evidence="6" id="KW-1185">Reference proteome</keyword>
<dbReference type="KEGG" id="cim:CIMG_13222"/>
<reference evidence="6" key="1">
    <citation type="journal article" date="2009" name="Genome Res.">
        <title>Comparative genomic analyses of the human fungal pathogens Coccidioides and their relatives.</title>
        <authorList>
            <person name="Sharpton T.J."/>
            <person name="Stajich J.E."/>
            <person name="Rounsley S.D."/>
            <person name="Gardner M.J."/>
            <person name="Wortman J.R."/>
            <person name="Jordar V.S."/>
            <person name="Maiti R."/>
            <person name="Kodira C.D."/>
            <person name="Neafsey D.E."/>
            <person name="Zeng Q."/>
            <person name="Hung C.-Y."/>
            <person name="McMahan C."/>
            <person name="Muszewska A."/>
            <person name="Grynberg M."/>
            <person name="Mandel M.A."/>
            <person name="Kellner E.M."/>
            <person name="Barker B.M."/>
            <person name="Galgiani J.N."/>
            <person name="Orbach M.J."/>
            <person name="Kirkland T.N."/>
            <person name="Cole G.T."/>
            <person name="Henn M.R."/>
            <person name="Birren B.W."/>
            <person name="Taylor J.W."/>
        </authorList>
    </citation>
    <scope>NUCLEOTIDE SEQUENCE [LARGE SCALE GENOMIC DNA]</scope>
    <source>
        <strain evidence="6">RS</strain>
    </source>
</reference>
<dbReference type="GO" id="GO:0008234">
    <property type="term" value="F:cysteine-type peptidase activity"/>
    <property type="evidence" value="ECO:0007669"/>
    <property type="project" value="InterPro"/>
</dbReference>
<gene>
    <name evidence="5" type="ORF">CIMG_13222</name>
</gene>
<dbReference type="InterPro" id="IPR038765">
    <property type="entry name" value="Papain-like_cys_pep_sf"/>
</dbReference>
<dbReference type="Pfam" id="PF02902">
    <property type="entry name" value="Peptidase_C48"/>
    <property type="match status" value="1"/>
</dbReference>
<dbReference type="STRING" id="246410.A0A0D8JU18"/>
<reference evidence="6" key="2">
    <citation type="journal article" date="2010" name="Genome Res.">
        <title>Population genomic sequencing of Coccidioides fungi reveals recent hybridization and transposon control.</title>
        <authorList>
            <person name="Neafsey D.E."/>
            <person name="Barker B.M."/>
            <person name="Sharpton T.J."/>
            <person name="Stajich J.E."/>
            <person name="Park D.J."/>
            <person name="Whiston E."/>
            <person name="Hung C.-Y."/>
            <person name="McMahan C."/>
            <person name="White J."/>
            <person name="Sykes S."/>
            <person name="Heiman D."/>
            <person name="Young S."/>
            <person name="Zeng Q."/>
            <person name="Abouelleil A."/>
            <person name="Aftuck L."/>
            <person name="Bessette D."/>
            <person name="Brown A."/>
            <person name="FitzGerald M."/>
            <person name="Lui A."/>
            <person name="Macdonald J.P."/>
            <person name="Priest M."/>
            <person name="Orbach M.J."/>
            <person name="Galgiani J.N."/>
            <person name="Kirkland T.N."/>
            <person name="Cole G.T."/>
            <person name="Birren B.W."/>
            <person name="Henn M.R."/>
            <person name="Taylor J.W."/>
            <person name="Rounsley S.D."/>
        </authorList>
    </citation>
    <scope>GENOME REANNOTATION</scope>
    <source>
        <strain evidence="6">RS</strain>
    </source>
</reference>
<dbReference type="GeneID" id="24164849"/>
<evidence type="ECO:0000256" key="3">
    <source>
        <dbReference type="ARBA" id="ARBA00022801"/>
    </source>
</evidence>
<dbReference type="AlphaFoldDB" id="A0A0D8JU18"/>
<dbReference type="VEuPathDB" id="FungiDB:CIMG_13222"/>
<name>A0A0D8JU18_COCIM</name>
<evidence type="ECO:0000313" key="6">
    <source>
        <dbReference type="Proteomes" id="UP000001261"/>
    </source>
</evidence>
<dbReference type="InParanoid" id="A0A0D8JU18"/>
<proteinExistence type="inferred from homology"/>